<dbReference type="Proteomes" id="UP000546031">
    <property type="component" value="Unassembled WGS sequence"/>
</dbReference>
<evidence type="ECO:0000313" key="2">
    <source>
        <dbReference type="EMBL" id="NVE94295.1"/>
    </source>
</evidence>
<accession>A0A850HAM0</accession>
<dbReference type="RefSeq" id="WP_176272584.1">
    <property type="nucleotide sequence ID" value="NZ_JABWTA010000001.1"/>
</dbReference>
<feature type="signal peptide" evidence="1">
    <location>
        <begin position="1"/>
        <end position="22"/>
    </location>
</feature>
<organism evidence="2 3">
    <name type="scientific">Altererythrobacter lutimaris</name>
    <dbReference type="NCBI Taxonomy" id="2743979"/>
    <lineage>
        <taxon>Bacteria</taxon>
        <taxon>Pseudomonadati</taxon>
        <taxon>Pseudomonadota</taxon>
        <taxon>Alphaproteobacteria</taxon>
        <taxon>Sphingomonadales</taxon>
        <taxon>Erythrobacteraceae</taxon>
        <taxon>Altererythrobacter</taxon>
    </lineage>
</organism>
<dbReference type="AlphaFoldDB" id="A0A850HAM0"/>
<evidence type="ECO:0000256" key="1">
    <source>
        <dbReference type="SAM" id="SignalP"/>
    </source>
</evidence>
<feature type="chain" id="PRO_5032704578" evidence="1">
    <location>
        <begin position="23"/>
        <end position="150"/>
    </location>
</feature>
<comment type="caution">
    <text evidence="2">The sequence shown here is derived from an EMBL/GenBank/DDBJ whole genome shotgun (WGS) entry which is preliminary data.</text>
</comment>
<proteinExistence type="predicted"/>
<reference evidence="2 3" key="1">
    <citation type="submission" date="2020-06" db="EMBL/GenBank/DDBJ databases">
        <title>Altererythrobacter lutimaris sp. nov., a marine bacterium isolated from a tidal flat.</title>
        <authorList>
            <person name="Kim D."/>
            <person name="Yoo Y."/>
            <person name="Kim J.-J."/>
        </authorList>
    </citation>
    <scope>NUCLEOTIDE SEQUENCE [LARGE SCALE GENOMIC DNA]</scope>
    <source>
        <strain evidence="2 3">JGD-16</strain>
    </source>
</reference>
<dbReference type="EMBL" id="JABWTA010000001">
    <property type="protein sequence ID" value="NVE94295.1"/>
    <property type="molecule type" value="Genomic_DNA"/>
</dbReference>
<name>A0A850HAM0_9SPHN</name>
<gene>
    <name evidence="2" type="ORF">HUO12_05210</name>
</gene>
<keyword evidence="3" id="KW-1185">Reference proteome</keyword>
<evidence type="ECO:0000313" key="3">
    <source>
        <dbReference type="Proteomes" id="UP000546031"/>
    </source>
</evidence>
<sequence>MRKFLLATAAFGLTLTAAPAIADDHEKAERKLAEVTWYRISMIKWKHGKGDRAHEIIDMYEKVDAALGSDDVIDLHMNTGEWNSIVAFKMKDGIQSMAYQPTGEPDPWDVEFAKQVGGEEKAKEIHAEFQSLIAVEERHIGHIDHPPKAE</sequence>
<keyword evidence="1" id="KW-0732">Signal</keyword>
<protein>
    <submittedName>
        <fullName evidence="2">Uncharacterized protein</fullName>
    </submittedName>
</protein>